<dbReference type="Proteomes" id="UP000075885">
    <property type="component" value="Unassembled WGS sequence"/>
</dbReference>
<dbReference type="Gene3D" id="1.25.40.10">
    <property type="entry name" value="Tetratricopeptide repeat domain"/>
    <property type="match status" value="2"/>
</dbReference>
<dbReference type="InterPro" id="IPR003107">
    <property type="entry name" value="HAT"/>
</dbReference>
<dbReference type="Pfam" id="PF23240">
    <property type="entry name" value="HAT_PRP39_N"/>
    <property type="match status" value="1"/>
</dbReference>
<comment type="subcellular location">
    <subcellularLocation>
        <location evidence="1">Nucleus</location>
    </subcellularLocation>
</comment>
<dbReference type="GO" id="GO:0005634">
    <property type="term" value="C:nucleus"/>
    <property type="evidence" value="ECO:0007669"/>
    <property type="project" value="UniProtKB-SubCell"/>
</dbReference>
<dbReference type="Gene3D" id="3.30.70.330">
    <property type="match status" value="2"/>
</dbReference>
<feature type="region of interest" description="Disordered" evidence="8">
    <location>
        <begin position="885"/>
        <end position="911"/>
    </location>
</feature>
<dbReference type="PROSITE" id="PS50102">
    <property type="entry name" value="RRM"/>
    <property type="match status" value="2"/>
</dbReference>
<feature type="region of interest" description="Disordered" evidence="8">
    <location>
        <begin position="1"/>
        <end position="49"/>
    </location>
</feature>
<dbReference type="GO" id="GO:0008380">
    <property type="term" value="P:RNA splicing"/>
    <property type="evidence" value="ECO:0007669"/>
    <property type="project" value="UniProtKB-KW"/>
</dbReference>
<evidence type="ECO:0000256" key="3">
    <source>
        <dbReference type="ARBA" id="ARBA00022737"/>
    </source>
</evidence>
<evidence type="ECO:0000256" key="2">
    <source>
        <dbReference type="ARBA" id="ARBA00022664"/>
    </source>
</evidence>
<evidence type="ECO:0000313" key="10">
    <source>
        <dbReference type="EnsemblMetazoa" id="AEPI002575-PA"/>
    </source>
</evidence>
<sequence>MSDAGKINPEDQIIELDALDESADTEDESSEGTNTEDEDTEDDDNDESFESKHIKEYIEILTKIAGDKYNYDNYAELLEVAHQMNDLEKIRQSAEIFAAMYPLSPEIWLRWLKIEASIATTDEQVEKVEKLFQRALSDYYSADVALEFAALAMKTTSKVIAERIWKTLIPTYGLHTMKGRSIFEAYREDTLTKNGDSPASFNRLARIYEQELKIPLRNMEDSYIEYKLLCEKYKDVLTDLDEEKFERRYKQAKEALQRMLPHENGLAALEAHRHQERAELYRKYIADCQSVLDDDEVQVIYERMVTECCLDGAVWHDYVRYLHQCPPDVDDHPASPVFRQTEIDLVNRALRNCTWSAELYVEKMRIVERQATPTSKMTILKIMEDVASAGLQTPEASVKVWLEYLTYLRRVTDFKSEKERDILRANFDLAWNQLGRAWGVLADPQCKILQFWGRLEYEALGEPSKGRDLWYSVMDSADNSTRVGLWIEFIELEAKRGPEAVRKLYRKSITSTGLDDPETLAAAWLRFERCNGTLDQLISCQELCNATIEKYYKTMSKNGPSNRASKGSKRPEATGAGASKDGDASTTKRQASSMDGGGSPPGKKKMKRTNDTPSDSVAERQEEFKTPAIPAQSSAKNHDHKQQQDPANQEIIDVDSDRSISKGDQSRQVFVSNLSFEVTETDIRAVFPDLTIESIELVASSSGKSRGFGYMQLASADEVPKALSFDRRPLNGRPVFISNVARDKANRPHQFKYSSSFEPNKLFIKGLPFNLDREELQRLFEPFGRIKDVRIVCYRSGKSKGIAYLEYETETSAKNAVLKMDQHVIDGFTITVAISSPPPKKNPTATEPNLAVEDSGGASSSLGAGKKLLGKWDVKQKLSPMIPTAVLKKSTAPSSEDKPKSNDDFRKLLLK</sequence>
<reference evidence="10" key="2">
    <citation type="submission" date="2020-05" db="UniProtKB">
        <authorList>
            <consortium name="EnsemblMetazoa"/>
        </authorList>
    </citation>
    <scope>IDENTIFICATION</scope>
    <source>
        <strain evidence="10">Epiroticus2</strain>
    </source>
</reference>
<dbReference type="GO" id="GO:0003723">
    <property type="term" value="F:RNA binding"/>
    <property type="evidence" value="ECO:0007669"/>
    <property type="project" value="UniProtKB-UniRule"/>
</dbReference>
<evidence type="ECO:0000313" key="11">
    <source>
        <dbReference type="Proteomes" id="UP000075885"/>
    </source>
</evidence>
<dbReference type="PANTHER" id="PTHR17204">
    <property type="entry name" value="PRE-MRNA PROCESSING PROTEIN PRP39-RELATED"/>
    <property type="match status" value="1"/>
</dbReference>
<keyword evidence="2" id="KW-0507">mRNA processing</keyword>
<dbReference type="SMART" id="SM00360">
    <property type="entry name" value="RRM"/>
    <property type="match status" value="2"/>
</dbReference>
<dbReference type="InterPro" id="IPR008669">
    <property type="entry name" value="LSM_interact"/>
</dbReference>
<dbReference type="STRING" id="199890.A0A182P6M7"/>
<proteinExistence type="predicted"/>
<evidence type="ECO:0000256" key="4">
    <source>
        <dbReference type="ARBA" id="ARBA00022884"/>
    </source>
</evidence>
<keyword evidence="5" id="KW-0508">mRNA splicing</keyword>
<dbReference type="Pfam" id="PF00076">
    <property type="entry name" value="RRM_1"/>
    <property type="match status" value="2"/>
</dbReference>
<dbReference type="EnsemblMetazoa" id="AEPI002575-RA">
    <property type="protein sequence ID" value="AEPI002575-PA"/>
    <property type="gene ID" value="AEPI002575"/>
</dbReference>
<evidence type="ECO:0000259" key="9">
    <source>
        <dbReference type="PROSITE" id="PS50102"/>
    </source>
</evidence>
<name>A0A182P6M7_9DIPT</name>
<evidence type="ECO:0000256" key="8">
    <source>
        <dbReference type="SAM" id="MobiDB-lite"/>
    </source>
</evidence>
<evidence type="ECO:0000256" key="7">
    <source>
        <dbReference type="PROSITE-ProRule" id="PRU00176"/>
    </source>
</evidence>
<feature type="region of interest" description="Disordered" evidence="8">
    <location>
        <begin position="555"/>
        <end position="651"/>
    </location>
</feature>
<dbReference type="InterPro" id="IPR000504">
    <property type="entry name" value="RRM_dom"/>
</dbReference>
<dbReference type="InterPro" id="IPR011990">
    <property type="entry name" value="TPR-like_helical_dom_sf"/>
</dbReference>
<dbReference type="SMART" id="SM00386">
    <property type="entry name" value="HAT"/>
    <property type="match status" value="6"/>
</dbReference>
<keyword evidence="4 7" id="KW-0694">RNA-binding</keyword>
<feature type="compositionally biased region" description="Basic and acidic residues" evidence="8">
    <location>
        <begin position="895"/>
        <end position="911"/>
    </location>
</feature>
<dbReference type="VEuPathDB" id="VectorBase:AEPI002575"/>
<dbReference type="SUPFAM" id="SSF54928">
    <property type="entry name" value="RNA-binding domain, RBD"/>
    <property type="match status" value="2"/>
</dbReference>
<protein>
    <recommendedName>
        <fullName evidence="9">RRM domain-containing protein</fullName>
    </recommendedName>
</protein>
<dbReference type="SUPFAM" id="SSF48452">
    <property type="entry name" value="TPR-like"/>
    <property type="match status" value="1"/>
</dbReference>
<evidence type="ECO:0000256" key="6">
    <source>
        <dbReference type="ARBA" id="ARBA00023242"/>
    </source>
</evidence>
<dbReference type="InterPro" id="IPR035979">
    <property type="entry name" value="RBD_domain_sf"/>
</dbReference>
<dbReference type="InterPro" id="IPR012677">
    <property type="entry name" value="Nucleotide-bd_a/b_plait_sf"/>
</dbReference>
<dbReference type="GO" id="GO:0006397">
    <property type="term" value="P:mRNA processing"/>
    <property type="evidence" value="ECO:0007669"/>
    <property type="project" value="UniProtKB-KW"/>
</dbReference>
<feature type="domain" description="RRM" evidence="9">
    <location>
        <begin position="760"/>
        <end position="837"/>
    </location>
</feature>
<accession>A0A182P6M7</accession>
<evidence type="ECO:0000256" key="1">
    <source>
        <dbReference type="ARBA" id="ARBA00004123"/>
    </source>
</evidence>
<dbReference type="PANTHER" id="PTHR17204:SF25">
    <property type="entry name" value="RRM DOMAIN-CONTAINING PROTEIN"/>
    <property type="match status" value="1"/>
</dbReference>
<feature type="compositionally biased region" description="Polar residues" evidence="8">
    <location>
        <begin position="555"/>
        <end position="565"/>
    </location>
</feature>
<keyword evidence="3" id="KW-0677">Repeat</keyword>
<organism evidence="10 11">
    <name type="scientific">Anopheles epiroticus</name>
    <dbReference type="NCBI Taxonomy" id="199890"/>
    <lineage>
        <taxon>Eukaryota</taxon>
        <taxon>Metazoa</taxon>
        <taxon>Ecdysozoa</taxon>
        <taxon>Arthropoda</taxon>
        <taxon>Hexapoda</taxon>
        <taxon>Insecta</taxon>
        <taxon>Pterygota</taxon>
        <taxon>Neoptera</taxon>
        <taxon>Endopterygota</taxon>
        <taxon>Diptera</taxon>
        <taxon>Nematocera</taxon>
        <taxon>Culicoidea</taxon>
        <taxon>Culicidae</taxon>
        <taxon>Anophelinae</taxon>
        <taxon>Anopheles</taxon>
    </lineage>
</organism>
<feature type="region of interest" description="Disordered" evidence="8">
    <location>
        <begin position="836"/>
        <end position="861"/>
    </location>
</feature>
<feature type="compositionally biased region" description="Acidic residues" evidence="8">
    <location>
        <begin position="12"/>
        <end position="48"/>
    </location>
</feature>
<dbReference type="Pfam" id="PF05391">
    <property type="entry name" value="Lsm_interact"/>
    <property type="match status" value="1"/>
</dbReference>
<keyword evidence="11" id="KW-1185">Reference proteome</keyword>
<evidence type="ECO:0000256" key="5">
    <source>
        <dbReference type="ARBA" id="ARBA00023187"/>
    </source>
</evidence>
<reference evidence="11" key="1">
    <citation type="submission" date="2013-03" db="EMBL/GenBank/DDBJ databases">
        <title>The Genome Sequence of Anopheles epiroticus epiroticus2.</title>
        <authorList>
            <consortium name="The Broad Institute Genomics Platform"/>
            <person name="Neafsey D.E."/>
            <person name="Howell P."/>
            <person name="Walker B."/>
            <person name="Young S.K."/>
            <person name="Zeng Q."/>
            <person name="Gargeya S."/>
            <person name="Fitzgerald M."/>
            <person name="Haas B."/>
            <person name="Abouelleil A."/>
            <person name="Allen A.W."/>
            <person name="Alvarado L."/>
            <person name="Arachchi H.M."/>
            <person name="Berlin A.M."/>
            <person name="Chapman S.B."/>
            <person name="Gainer-Dewar J."/>
            <person name="Goldberg J."/>
            <person name="Griggs A."/>
            <person name="Gujja S."/>
            <person name="Hansen M."/>
            <person name="Howarth C."/>
            <person name="Imamovic A."/>
            <person name="Ireland A."/>
            <person name="Larimer J."/>
            <person name="McCowan C."/>
            <person name="Murphy C."/>
            <person name="Pearson M."/>
            <person name="Poon T.W."/>
            <person name="Priest M."/>
            <person name="Roberts A."/>
            <person name="Saif S."/>
            <person name="Shea T."/>
            <person name="Sisk P."/>
            <person name="Sykes S."/>
            <person name="Wortman J."/>
            <person name="Nusbaum C."/>
            <person name="Birren B."/>
        </authorList>
    </citation>
    <scope>NUCLEOTIDE SEQUENCE [LARGE SCALE GENOMIC DNA]</scope>
    <source>
        <strain evidence="11">Epiroticus2</strain>
    </source>
</reference>
<keyword evidence="6" id="KW-0539">Nucleus</keyword>
<feature type="domain" description="RRM" evidence="9">
    <location>
        <begin position="667"/>
        <end position="742"/>
    </location>
</feature>
<dbReference type="AlphaFoldDB" id="A0A182P6M7"/>